<dbReference type="Proteomes" id="UP001215712">
    <property type="component" value="Unassembled WGS sequence"/>
</dbReference>
<name>A0AAD6HUC3_9EURO</name>
<dbReference type="PROSITE" id="PS50235">
    <property type="entry name" value="USP_3"/>
    <property type="match status" value="1"/>
</dbReference>
<sequence>MSKSGWATPSEGKPEGARPYHLKNGRMWAPHFPTKTRSGNGFGNEDMLDHRNVIYQMLMHCPPFINWLENFMMVHQNKSLPKQPVTPGRIEDIVCDRRGEECYYCVLWAIYALYWTEEPPKDPWFMEQELPDDHHISMSEELWDRMSSVWDPEEQEDPAKFWPVFWGLLHEQIEEKHERSLAQLNRIFGLSMLTKGVCKGRHACSEPHYTSHEELMLHVRVPLRTKRIQSENQTSLRVAIERFFKSKRHVKCATCNNDQEQTEVMECPPEVLLVQLNRMDLNGDEPKKVLDRVKLVEKLEFNVEHFDPRLNLPPDSARVHYELFWVAMHQGESLKEGHYYCYAKGRKEWSLLDDEQSWPADGFESFARTKESEEEGYIFGYRRYIPGHQQPQPAVLYNPDGTAEDGMDLDTPESKTNEEQEDEEALDLSHWTSQDFQKAKRLMITFTDVDGSFSRSVDLVGCAIDPLRRRAMNQIGFPSDTTGILELTLLDRDNNIVESCSIDGYLKDEGTEKRRPDHTRARILAEQKRNGRGNSTYSAPFARYDEEFPKRYHDTPPGMIKFGDPFNLRPFDVKDLILSHRFKLAEAQQKEQKEKEEKEKKEKDEEKNKEEAETGKSLISSLKPKDAGVKKNGKDKTKKDKKPKKKNKKKNEEKNESKDGDCKPETE</sequence>
<dbReference type="GO" id="GO:0005634">
    <property type="term" value="C:nucleus"/>
    <property type="evidence" value="ECO:0007669"/>
    <property type="project" value="TreeGrafter"/>
</dbReference>
<dbReference type="GO" id="GO:0016579">
    <property type="term" value="P:protein deubiquitination"/>
    <property type="evidence" value="ECO:0007669"/>
    <property type="project" value="InterPro"/>
</dbReference>
<feature type="compositionally biased region" description="Basic and acidic residues" evidence="1">
    <location>
        <begin position="623"/>
        <end position="638"/>
    </location>
</feature>
<dbReference type="InterPro" id="IPR050164">
    <property type="entry name" value="Peptidase_C19"/>
</dbReference>
<feature type="region of interest" description="Disordered" evidence="1">
    <location>
        <begin position="587"/>
        <end position="667"/>
    </location>
</feature>
<dbReference type="AlphaFoldDB" id="A0AAD6HUC3"/>
<proteinExistence type="predicted"/>
<dbReference type="Pfam" id="PF00443">
    <property type="entry name" value="UCH"/>
    <property type="match status" value="1"/>
</dbReference>
<evidence type="ECO:0000313" key="4">
    <source>
        <dbReference type="Proteomes" id="UP001215712"/>
    </source>
</evidence>
<feature type="compositionally biased region" description="Basic residues" evidence="1">
    <location>
        <begin position="639"/>
        <end position="649"/>
    </location>
</feature>
<feature type="compositionally biased region" description="Basic and acidic residues" evidence="1">
    <location>
        <begin position="650"/>
        <end position="667"/>
    </location>
</feature>
<dbReference type="CDD" id="cd02257">
    <property type="entry name" value="Peptidase_C19"/>
    <property type="match status" value="1"/>
</dbReference>
<feature type="domain" description="USP" evidence="2">
    <location>
        <begin position="40"/>
        <end position="384"/>
    </location>
</feature>
<feature type="compositionally biased region" description="Acidic residues" evidence="1">
    <location>
        <begin position="402"/>
        <end position="411"/>
    </location>
</feature>
<evidence type="ECO:0000259" key="2">
    <source>
        <dbReference type="PROSITE" id="PS50235"/>
    </source>
</evidence>
<dbReference type="InterPro" id="IPR038765">
    <property type="entry name" value="Papain-like_cys_pep_sf"/>
</dbReference>
<keyword evidence="3" id="KW-0378">Hydrolase</keyword>
<evidence type="ECO:0000313" key="3">
    <source>
        <dbReference type="EMBL" id="KAJ5738221.1"/>
    </source>
</evidence>
<dbReference type="InterPro" id="IPR001394">
    <property type="entry name" value="Peptidase_C19_UCH"/>
</dbReference>
<reference evidence="3" key="1">
    <citation type="journal article" date="2023" name="IMA Fungus">
        <title>Comparative genomic study of the Penicillium genus elucidates a diverse pangenome and 15 lateral gene transfer events.</title>
        <authorList>
            <person name="Petersen C."/>
            <person name="Sorensen T."/>
            <person name="Nielsen M.R."/>
            <person name="Sondergaard T.E."/>
            <person name="Sorensen J.L."/>
            <person name="Fitzpatrick D.A."/>
            <person name="Frisvad J.C."/>
            <person name="Nielsen K.L."/>
        </authorList>
    </citation>
    <scope>NUCLEOTIDE SEQUENCE</scope>
    <source>
        <strain evidence="3">IBT 17514</strain>
    </source>
</reference>
<gene>
    <name evidence="3" type="ORF">N7493_001376</name>
</gene>
<organism evidence="3 4">
    <name type="scientific">Penicillium malachiteum</name>
    <dbReference type="NCBI Taxonomy" id="1324776"/>
    <lineage>
        <taxon>Eukaryota</taxon>
        <taxon>Fungi</taxon>
        <taxon>Dikarya</taxon>
        <taxon>Ascomycota</taxon>
        <taxon>Pezizomycotina</taxon>
        <taxon>Eurotiomycetes</taxon>
        <taxon>Eurotiomycetidae</taxon>
        <taxon>Eurotiales</taxon>
        <taxon>Aspergillaceae</taxon>
        <taxon>Penicillium</taxon>
    </lineage>
</organism>
<accession>A0AAD6HUC3</accession>
<protein>
    <submittedName>
        <fullName evidence="3">Peptidase C19 ubiquitin carboxyl-terminal hydrolase 2</fullName>
    </submittedName>
</protein>
<reference evidence="3" key="2">
    <citation type="submission" date="2023-01" db="EMBL/GenBank/DDBJ databases">
        <authorList>
            <person name="Petersen C."/>
        </authorList>
    </citation>
    <scope>NUCLEOTIDE SEQUENCE</scope>
    <source>
        <strain evidence="3">IBT 17514</strain>
    </source>
</reference>
<dbReference type="PANTHER" id="PTHR24006">
    <property type="entry name" value="UBIQUITIN CARBOXYL-TERMINAL HYDROLASE"/>
    <property type="match status" value="1"/>
</dbReference>
<dbReference type="Gene3D" id="3.90.70.10">
    <property type="entry name" value="Cysteine proteinases"/>
    <property type="match status" value="1"/>
</dbReference>
<feature type="region of interest" description="Disordered" evidence="1">
    <location>
        <begin position="1"/>
        <end position="25"/>
    </location>
</feature>
<dbReference type="GO" id="GO:0005829">
    <property type="term" value="C:cytosol"/>
    <property type="evidence" value="ECO:0007669"/>
    <property type="project" value="TreeGrafter"/>
</dbReference>
<feature type="compositionally biased region" description="Basic and acidic residues" evidence="1">
    <location>
        <begin position="588"/>
        <end position="614"/>
    </location>
</feature>
<feature type="region of interest" description="Disordered" evidence="1">
    <location>
        <begin position="399"/>
        <end position="423"/>
    </location>
</feature>
<dbReference type="InterPro" id="IPR028889">
    <property type="entry name" value="USP"/>
</dbReference>
<keyword evidence="4" id="KW-1185">Reference proteome</keyword>
<dbReference type="GO" id="GO:0004843">
    <property type="term" value="F:cysteine-type deubiquitinase activity"/>
    <property type="evidence" value="ECO:0007669"/>
    <property type="project" value="InterPro"/>
</dbReference>
<comment type="caution">
    <text evidence="3">The sequence shown here is derived from an EMBL/GenBank/DDBJ whole genome shotgun (WGS) entry which is preliminary data.</text>
</comment>
<evidence type="ECO:0000256" key="1">
    <source>
        <dbReference type="SAM" id="MobiDB-lite"/>
    </source>
</evidence>
<dbReference type="SUPFAM" id="SSF54001">
    <property type="entry name" value="Cysteine proteinases"/>
    <property type="match status" value="1"/>
</dbReference>
<dbReference type="EMBL" id="JAQJAN010000002">
    <property type="protein sequence ID" value="KAJ5738221.1"/>
    <property type="molecule type" value="Genomic_DNA"/>
</dbReference>